<evidence type="ECO:0000313" key="3">
    <source>
        <dbReference type="EMBL" id="CAB9527338.1"/>
    </source>
</evidence>
<feature type="compositionally biased region" description="Basic and acidic residues" evidence="1">
    <location>
        <begin position="797"/>
        <end position="809"/>
    </location>
</feature>
<dbReference type="EMBL" id="CAICTM010001977">
    <property type="protein sequence ID" value="CAB9527338.1"/>
    <property type="molecule type" value="Genomic_DNA"/>
</dbReference>
<feature type="compositionally biased region" description="Polar residues" evidence="1">
    <location>
        <begin position="438"/>
        <end position="447"/>
    </location>
</feature>
<accession>A0A9N8HYE2</accession>
<feature type="region of interest" description="Disordered" evidence="1">
    <location>
        <begin position="1"/>
        <end position="33"/>
    </location>
</feature>
<dbReference type="GO" id="GO:0046872">
    <property type="term" value="F:metal ion binding"/>
    <property type="evidence" value="ECO:0007669"/>
    <property type="project" value="InterPro"/>
</dbReference>
<dbReference type="OrthoDB" id="69269at2759"/>
<feature type="compositionally biased region" description="Basic and acidic residues" evidence="1">
    <location>
        <begin position="662"/>
        <end position="674"/>
    </location>
</feature>
<feature type="compositionally biased region" description="Basic and acidic residues" evidence="1">
    <location>
        <begin position="465"/>
        <end position="479"/>
    </location>
</feature>
<evidence type="ECO:0000256" key="1">
    <source>
        <dbReference type="SAM" id="MobiDB-lite"/>
    </source>
</evidence>
<dbReference type="SMART" id="SM01127">
    <property type="entry name" value="DDHD"/>
    <property type="match status" value="1"/>
</dbReference>
<evidence type="ECO:0000313" key="4">
    <source>
        <dbReference type="Proteomes" id="UP001153069"/>
    </source>
</evidence>
<feature type="region of interest" description="Disordered" evidence="1">
    <location>
        <begin position="784"/>
        <end position="809"/>
    </location>
</feature>
<comment type="caution">
    <text evidence="3">The sequence shown here is derived from an EMBL/GenBank/DDBJ whole genome shotgun (WGS) entry which is preliminary data.</text>
</comment>
<dbReference type="InterPro" id="IPR004177">
    <property type="entry name" value="DDHD_dom"/>
</dbReference>
<dbReference type="PANTHER" id="PTHR23509">
    <property type="entry name" value="PA-PL1 PHOSPHOLIPASE FAMILY"/>
    <property type="match status" value="1"/>
</dbReference>
<evidence type="ECO:0000259" key="2">
    <source>
        <dbReference type="PROSITE" id="PS51043"/>
    </source>
</evidence>
<dbReference type="PROSITE" id="PS51043">
    <property type="entry name" value="DDHD"/>
    <property type="match status" value="1"/>
</dbReference>
<protein>
    <submittedName>
        <fullName evidence="3">SEC23-interacting protein</fullName>
    </submittedName>
</protein>
<dbReference type="Pfam" id="PF02862">
    <property type="entry name" value="DDHD"/>
    <property type="match status" value="2"/>
</dbReference>
<feature type="domain" description="DDHD" evidence="2">
    <location>
        <begin position="1095"/>
        <end position="1288"/>
    </location>
</feature>
<proteinExistence type="predicted"/>
<dbReference type="Proteomes" id="UP001153069">
    <property type="component" value="Unassembled WGS sequence"/>
</dbReference>
<dbReference type="GO" id="GO:0005737">
    <property type="term" value="C:cytoplasm"/>
    <property type="evidence" value="ECO:0007669"/>
    <property type="project" value="TreeGrafter"/>
</dbReference>
<dbReference type="InterPro" id="IPR058055">
    <property type="entry name" value="PA-PLA1"/>
</dbReference>
<reference evidence="3" key="1">
    <citation type="submission" date="2020-06" db="EMBL/GenBank/DDBJ databases">
        <authorList>
            <consortium name="Plant Systems Biology data submission"/>
        </authorList>
    </citation>
    <scope>NUCLEOTIDE SEQUENCE</scope>
    <source>
        <strain evidence="3">D6</strain>
    </source>
</reference>
<organism evidence="3 4">
    <name type="scientific">Seminavis robusta</name>
    <dbReference type="NCBI Taxonomy" id="568900"/>
    <lineage>
        <taxon>Eukaryota</taxon>
        <taxon>Sar</taxon>
        <taxon>Stramenopiles</taxon>
        <taxon>Ochrophyta</taxon>
        <taxon>Bacillariophyta</taxon>
        <taxon>Bacillariophyceae</taxon>
        <taxon>Bacillariophycidae</taxon>
        <taxon>Naviculales</taxon>
        <taxon>Naviculaceae</taxon>
        <taxon>Seminavis</taxon>
    </lineage>
</organism>
<name>A0A9N8HYE2_9STRA</name>
<keyword evidence="4" id="KW-1185">Reference proteome</keyword>
<feature type="region of interest" description="Disordered" evidence="1">
    <location>
        <begin position="645"/>
        <end position="674"/>
    </location>
</feature>
<sequence length="1315" mass="147679">MGDNEGQMLSTPRAKKRSSHDQRRQTRLGHQSPIIVQSPQIHHPSPYHQLSTSDSDFVMAEPDDNVSPFEAPQRYNQSDYFGNGPLGASSTLRHVRHISKRVGLASKKVIWDSNDNAIDAAQIAVDQWEESYNALRGLLLATTNNAVKLYGAAKAGATGLEHGILVPVRDWILLPAFDAAEKTVGFLQSEQAHQAASQSLQLVQQVPWVGPTVLAPSMVLWVQVVQTSWQVALYPVPSRHQVRNSVDFVLTGTKWALSTAAREILFYIKRADAIITRTLSHTQWKVLGSGPYATLDKLNKQEVIDHLCERYFSLRGTITRYELAAHVREHNLPLYRDLVLTGILRERGGSLTKDDEWLSTCPSYRKNSKEAFLLPNYHVADTADADLGSDLTDAGSALWFRLPYINGKRPSRDTPWVRFNGDDRAKLERRYLDIVQDGTSTRSSHLNPSPEKSESLEETGLEHPASSREVSKNDNDVKDYSSCQSQDYGGDNAEMGMGVSSGYPTVAQWYVPDLERDVMVDQKRHSVSYYMCCPRCRKRHESFSLEQDVRSKPPSFGDVCRSCADSEAALAMLSSPPLSMVMRPNLWRFHGPGDEVRRAVWFLDTRRHGLQPFGEEAQAVLEDAYLFLKWRRECLKEGLAEGRDDTTLQPVRESTCPEDADAPERKVEQEGHLDENALLTVQVESPDGGEQQLVQFSSLTAATAIKKGLGGAISLFKRRVYRGADLSHPKIPESVFGVTPEAVFSGDFSLKSQHQPEADNNEQNDENEDDEDWAVLPVASSKKSLAVPSTQFDDVDRDPQRQSDDDTDRTDDIDHLVLMVHGIGEMLRSVDLFGLQITNLSTIVDCAGFLRQNHAEVQSARFSHMYPTHESVPTVSTGRVEYLPIEWHEAFSIMSQRMSAPSQFEASPIGRQLVKAGGRQSRVMMQDISLRTIPQMRTFANDTLMDVLFFMSAEHHDTIIQICTAEMNVVVQKFKALTGFRGKVSIIGHSLGSIISWDILAHQFPSKVMDSFMSGDEPHGDSIPVGGKSDVRSHNAEEWEDVSTSCPESPEDSNFESAELQVPNSSEHKGLEVSNVRTYDSFVRDPSSSWQYPKLQFDVDNAFMLGSPIAVFLMVRNQRKPLSADYSLGGCSRVFNIFHPYDPVAYRIEPLIDPRNSEFEPRIMTHWNGGFRVQYQTKRLWRKLIQTTMQTQQTVIERLEEGIAGMGLLDAVGDLNDEDNQPVRGTPDDDQATNHVATGKLNEGRRIDYMLQEKEIEAANEYVAAFAAHSAYWQEKDLSLFIARQIYLSRLAREQALHFEDLLPFHDAISSPHAK</sequence>
<dbReference type="GO" id="GO:0004620">
    <property type="term" value="F:phospholipase activity"/>
    <property type="evidence" value="ECO:0007669"/>
    <property type="project" value="TreeGrafter"/>
</dbReference>
<gene>
    <name evidence="3" type="ORF">SEMRO_1979_G309080.1</name>
</gene>
<dbReference type="PANTHER" id="PTHR23509:SF10">
    <property type="entry name" value="LD21067P"/>
    <property type="match status" value="1"/>
</dbReference>
<feature type="region of interest" description="Disordered" evidence="1">
    <location>
        <begin position="438"/>
        <end position="491"/>
    </location>
</feature>